<dbReference type="EMBL" id="QKWP01001458">
    <property type="protein sequence ID" value="RIB08809.1"/>
    <property type="molecule type" value="Genomic_DNA"/>
</dbReference>
<keyword evidence="2" id="KW-1185">Reference proteome</keyword>
<gene>
    <name evidence="1" type="ORF">C2G38_2251782</name>
</gene>
<sequence length="161" mass="18631">MTTPYLKIYYRKKATFLTPEQIEAIRKLKDKVPIYTVIRDFHINENRVKDIWNNCECLQQNCAISSIIFNQTLQNTYHPIPQKEQNLDTLSSTDIVISHNIDVSSVPPNILPKKISRKKKFSIDNTESAQTLSDTSRRKADLEKLMKDTERLAPICPSLPQ</sequence>
<dbReference type="Proteomes" id="UP000266673">
    <property type="component" value="Unassembled WGS sequence"/>
</dbReference>
<name>A0A397UJ50_9GLOM</name>
<protein>
    <submittedName>
        <fullName evidence="1">Uncharacterized protein</fullName>
    </submittedName>
</protein>
<reference evidence="1 2" key="1">
    <citation type="submission" date="2018-06" db="EMBL/GenBank/DDBJ databases">
        <title>Comparative genomics reveals the genomic features of Rhizophagus irregularis, R. cerebriforme, R. diaphanum and Gigaspora rosea, and their symbiotic lifestyle signature.</title>
        <authorList>
            <person name="Morin E."/>
            <person name="San Clemente H."/>
            <person name="Chen E.C.H."/>
            <person name="De La Providencia I."/>
            <person name="Hainaut M."/>
            <person name="Kuo A."/>
            <person name="Kohler A."/>
            <person name="Murat C."/>
            <person name="Tang N."/>
            <person name="Roy S."/>
            <person name="Loubradou J."/>
            <person name="Henrissat B."/>
            <person name="Grigoriev I.V."/>
            <person name="Corradi N."/>
            <person name="Roux C."/>
            <person name="Martin F.M."/>
        </authorList>
    </citation>
    <scope>NUCLEOTIDE SEQUENCE [LARGE SCALE GENOMIC DNA]</scope>
    <source>
        <strain evidence="1 2">DAOM 194757</strain>
    </source>
</reference>
<comment type="caution">
    <text evidence="1">The sequence shown here is derived from an EMBL/GenBank/DDBJ whole genome shotgun (WGS) entry which is preliminary data.</text>
</comment>
<evidence type="ECO:0000313" key="1">
    <source>
        <dbReference type="EMBL" id="RIB08809.1"/>
    </source>
</evidence>
<accession>A0A397UJ50</accession>
<proteinExistence type="predicted"/>
<organism evidence="1 2">
    <name type="scientific">Gigaspora rosea</name>
    <dbReference type="NCBI Taxonomy" id="44941"/>
    <lineage>
        <taxon>Eukaryota</taxon>
        <taxon>Fungi</taxon>
        <taxon>Fungi incertae sedis</taxon>
        <taxon>Mucoromycota</taxon>
        <taxon>Glomeromycotina</taxon>
        <taxon>Glomeromycetes</taxon>
        <taxon>Diversisporales</taxon>
        <taxon>Gigasporaceae</taxon>
        <taxon>Gigaspora</taxon>
    </lineage>
</organism>
<dbReference type="OrthoDB" id="2425717at2759"/>
<dbReference type="AlphaFoldDB" id="A0A397UJ50"/>
<evidence type="ECO:0000313" key="2">
    <source>
        <dbReference type="Proteomes" id="UP000266673"/>
    </source>
</evidence>